<dbReference type="InterPro" id="IPR009100">
    <property type="entry name" value="AcylCoA_DH/oxidase_NM_dom_sf"/>
</dbReference>
<dbReference type="GO" id="GO:0003997">
    <property type="term" value="F:acyl-CoA oxidase activity"/>
    <property type="evidence" value="ECO:0007669"/>
    <property type="project" value="InterPro"/>
</dbReference>
<dbReference type="PANTHER" id="PTHR10909">
    <property type="entry name" value="ELECTRON TRANSPORT OXIDOREDUCTASE"/>
    <property type="match status" value="1"/>
</dbReference>
<gene>
    <name evidence="3" type="ORF">BJ554DRAFT_2259</name>
</gene>
<dbReference type="EMBL" id="JAEFCI010009696">
    <property type="protein sequence ID" value="KAG5457669.1"/>
    <property type="molecule type" value="Genomic_DNA"/>
</dbReference>
<dbReference type="InterPro" id="IPR046373">
    <property type="entry name" value="Acyl-CoA_Oxase/DH_mid-dom_sf"/>
</dbReference>
<proteinExistence type="predicted"/>
<feature type="non-terminal residue" evidence="3">
    <location>
        <position position="379"/>
    </location>
</feature>
<dbReference type="PANTHER" id="PTHR10909:SF352">
    <property type="entry name" value="ACYL-COENZYME A OXIDASE-LIKE PROTEIN"/>
    <property type="match status" value="1"/>
</dbReference>
<organism evidence="3 4">
    <name type="scientific">Olpidium bornovanus</name>
    <dbReference type="NCBI Taxonomy" id="278681"/>
    <lineage>
        <taxon>Eukaryota</taxon>
        <taxon>Fungi</taxon>
        <taxon>Fungi incertae sedis</taxon>
        <taxon>Olpidiomycota</taxon>
        <taxon>Olpidiomycotina</taxon>
        <taxon>Olpidiomycetes</taxon>
        <taxon>Olpidiales</taxon>
        <taxon>Olpidiaceae</taxon>
        <taxon>Olpidium</taxon>
    </lineage>
</organism>
<dbReference type="AlphaFoldDB" id="A0A8H7ZR62"/>
<feature type="region of interest" description="Disordered" evidence="1">
    <location>
        <begin position="288"/>
        <end position="316"/>
    </location>
</feature>
<name>A0A8H7ZR62_9FUNG</name>
<reference evidence="3 4" key="1">
    <citation type="journal article" name="Sci. Rep.">
        <title>Genome-scale phylogenetic analyses confirm Olpidium as the closest living zoosporic fungus to the non-flagellated, terrestrial fungi.</title>
        <authorList>
            <person name="Chang Y."/>
            <person name="Rochon D."/>
            <person name="Sekimoto S."/>
            <person name="Wang Y."/>
            <person name="Chovatia M."/>
            <person name="Sandor L."/>
            <person name="Salamov A."/>
            <person name="Grigoriev I.V."/>
            <person name="Stajich J.E."/>
            <person name="Spatafora J.W."/>
        </authorList>
    </citation>
    <scope>NUCLEOTIDE SEQUENCE [LARGE SCALE GENOMIC DNA]</scope>
    <source>
        <strain evidence="3">S191</strain>
    </source>
</reference>
<sequence>MTAAGGGRLAFVSTKVARRAWSARESRLVALAHSAHCYGFVFVPLVCPDLAAEGAHDAPAGARPAVPLGRYARPHEGGGSRAHYGKIQKSGVFPPERADGCFPEEDGDHIHRRPRCAIRRYLYLFPHFQSLLLMRADGRSLTAPSAPSLPAQAFGRGSACTQRSTDVEWHGRLLRDDGAAAKTAGDAVELGHGSNVAGLETTATFDEAADQFIIHTPRVEATKWWIGGAAQSATHSCVFARLIVRGVDYGVKSFIVQLRDRRDFSLLPGINIGDIGKKMGRDGIDNGCEKTAHDQPLVSRSVARRDSERAAASTADVRGAHSWASIDGGRLGEHGEESRHNCHQIRGRAKAGRKRSDRNKTAGLPYSPVQADAAPRAGI</sequence>
<dbReference type="OrthoDB" id="538336at2759"/>
<feature type="compositionally biased region" description="Basic residues" evidence="1">
    <location>
        <begin position="341"/>
        <end position="357"/>
    </location>
</feature>
<dbReference type="GO" id="GO:0033540">
    <property type="term" value="P:fatty acid beta-oxidation using acyl-CoA oxidase"/>
    <property type="evidence" value="ECO:0007669"/>
    <property type="project" value="TreeGrafter"/>
</dbReference>
<dbReference type="GO" id="GO:0005777">
    <property type="term" value="C:peroxisome"/>
    <property type="evidence" value="ECO:0007669"/>
    <property type="project" value="InterPro"/>
</dbReference>
<accession>A0A8H7ZR62</accession>
<dbReference type="InterPro" id="IPR006091">
    <property type="entry name" value="Acyl-CoA_Oxase/DH_mid-dom"/>
</dbReference>
<protein>
    <recommendedName>
        <fullName evidence="2">Acyl-CoA oxidase/dehydrogenase middle domain-containing protein</fullName>
    </recommendedName>
</protein>
<feature type="region of interest" description="Disordered" evidence="1">
    <location>
        <begin position="328"/>
        <end position="379"/>
    </location>
</feature>
<dbReference type="GO" id="GO:0055088">
    <property type="term" value="P:lipid homeostasis"/>
    <property type="evidence" value="ECO:0007669"/>
    <property type="project" value="TreeGrafter"/>
</dbReference>
<dbReference type="GO" id="GO:0071949">
    <property type="term" value="F:FAD binding"/>
    <property type="evidence" value="ECO:0007669"/>
    <property type="project" value="InterPro"/>
</dbReference>
<comment type="caution">
    <text evidence="3">The sequence shown here is derived from an EMBL/GenBank/DDBJ whole genome shotgun (WGS) entry which is preliminary data.</text>
</comment>
<keyword evidence="4" id="KW-1185">Reference proteome</keyword>
<dbReference type="SUPFAM" id="SSF56645">
    <property type="entry name" value="Acyl-CoA dehydrogenase NM domain-like"/>
    <property type="match status" value="1"/>
</dbReference>
<dbReference type="Gene3D" id="2.40.110.10">
    <property type="entry name" value="Butyryl-CoA Dehydrogenase, subunit A, domain 2"/>
    <property type="match status" value="1"/>
</dbReference>
<evidence type="ECO:0000313" key="3">
    <source>
        <dbReference type="EMBL" id="KAG5457669.1"/>
    </source>
</evidence>
<dbReference type="Pfam" id="PF02770">
    <property type="entry name" value="Acyl-CoA_dh_M"/>
    <property type="match status" value="1"/>
</dbReference>
<dbReference type="FunFam" id="2.40.110.10:FF:000075">
    <property type="entry name" value="Acyl-coenzyme A oxidase"/>
    <property type="match status" value="1"/>
</dbReference>
<feature type="compositionally biased region" description="Basic and acidic residues" evidence="1">
    <location>
        <begin position="330"/>
        <end position="340"/>
    </location>
</feature>
<evidence type="ECO:0000313" key="4">
    <source>
        <dbReference type="Proteomes" id="UP000673691"/>
    </source>
</evidence>
<dbReference type="InterPro" id="IPR012258">
    <property type="entry name" value="Acyl-CoA_oxidase"/>
</dbReference>
<evidence type="ECO:0000256" key="1">
    <source>
        <dbReference type="SAM" id="MobiDB-lite"/>
    </source>
</evidence>
<feature type="domain" description="Acyl-CoA oxidase/dehydrogenase middle" evidence="2">
    <location>
        <begin position="189"/>
        <end position="285"/>
    </location>
</feature>
<evidence type="ECO:0000259" key="2">
    <source>
        <dbReference type="Pfam" id="PF02770"/>
    </source>
</evidence>
<dbReference type="Proteomes" id="UP000673691">
    <property type="component" value="Unassembled WGS sequence"/>
</dbReference>
<dbReference type="GO" id="GO:0005504">
    <property type="term" value="F:fatty acid binding"/>
    <property type="evidence" value="ECO:0007669"/>
    <property type="project" value="TreeGrafter"/>
</dbReference>